<dbReference type="InterPro" id="IPR005630">
    <property type="entry name" value="Terpene_synthase_metal-bd"/>
</dbReference>
<evidence type="ECO:0000313" key="11">
    <source>
        <dbReference type="EMBL" id="GKV50434.1"/>
    </source>
</evidence>
<evidence type="ECO:0000259" key="9">
    <source>
        <dbReference type="Pfam" id="PF01397"/>
    </source>
</evidence>
<dbReference type="GO" id="GO:0016102">
    <property type="term" value="P:diterpenoid biosynthetic process"/>
    <property type="evidence" value="ECO:0007669"/>
    <property type="project" value="InterPro"/>
</dbReference>
<dbReference type="Gene3D" id="1.50.10.130">
    <property type="entry name" value="Terpene synthase, N-terminal domain"/>
    <property type="match status" value="1"/>
</dbReference>
<feature type="domain" description="Terpene synthase N-terminal" evidence="9">
    <location>
        <begin position="33"/>
        <end position="211"/>
    </location>
</feature>
<dbReference type="InterPro" id="IPR050148">
    <property type="entry name" value="Terpene_synthase-like"/>
</dbReference>
<dbReference type="CDD" id="cd00684">
    <property type="entry name" value="Terpene_cyclase_plant_C1"/>
    <property type="match status" value="1"/>
</dbReference>
<comment type="caution">
    <text evidence="11">The sequence shown here is derived from an EMBL/GenBank/DDBJ whole genome shotgun (WGS) entry which is preliminary data.</text>
</comment>
<evidence type="ECO:0000256" key="7">
    <source>
        <dbReference type="ARBA" id="ARBA00038405"/>
    </source>
</evidence>
<sequence length="562" mass="64478">MSVQDFVTPTPTSPQNATAKKGRPTANFHPCLWRDRFLEHSSDFMVVNSQKSTGLTTKQEFEDLKQEVSKMLKDGNSDHSKKLHLINAVQFLGVDYHFEEEIEDALQKIYDDGVVDYDLSTVALWFRLLRQQGIKAPSEVFKKFVDKKGKFKADLVNDVTGMLNLYEAAHFGIQGEDILDEALAFTTSSLESIATQKQISTQLIEQITHALNRPIQKSFPRTEAKRCISFYSQDDHFASGQGALLRFAEIDFNVVQALHQQELSRITEWWKKLDLTSKLPYARDRLIECYFWMMGIYYEPKYSAARIFLAKVLAITSIVDDTFDSYGIYEELKIFEKCIERWDIGVIDQLPNYMKLAYQALLDLYSAIEGEVAKEGRQYAAHYGKESMKQIAKSYLVEAKWREEGCVPSYEEYMQNGLISGGIPLVIANSFVGMGKIASKEAFDWIFENPKIVEACSFIGRVMNDIASHQRDHHASAVECYMKQHCVSKEEAVESLKREIVDAWKVINKERMKPTIFPTPLITRIVNMTRTLDLIYKDDDAYTRSYLLKDQIASLFVDPILV</sequence>
<reference evidence="11 12" key="1">
    <citation type="journal article" date="2021" name="Commun. Biol.">
        <title>The genome of Shorea leprosula (Dipterocarpaceae) highlights the ecological relevance of drought in aseasonal tropical rainforests.</title>
        <authorList>
            <person name="Ng K.K.S."/>
            <person name="Kobayashi M.J."/>
            <person name="Fawcett J.A."/>
            <person name="Hatakeyama M."/>
            <person name="Paape T."/>
            <person name="Ng C.H."/>
            <person name="Ang C.C."/>
            <person name="Tnah L.H."/>
            <person name="Lee C.T."/>
            <person name="Nishiyama T."/>
            <person name="Sese J."/>
            <person name="O'Brien M.J."/>
            <person name="Copetti D."/>
            <person name="Mohd Noor M.I."/>
            <person name="Ong R.C."/>
            <person name="Putra M."/>
            <person name="Sireger I.Z."/>
            <person name="Indrioko S."/>
            <person name="Kosugi Y."/>
            <person name="Izuno A."/>
            <person name="Isagi Y."/>
            <person name="Lee S.L."/>
            <person name="Shimizu K.K."/>
        </authorList>
    </citation>
    <scope>NUCLEOTIDE SEQUENCE [LARGE SCALE GENOMIC DNA]</scope>
    <source>
        <strain evidence="11">214</strain>
    </source>
</reference>
<dbReference type="EMBL" id="BPVZ01000367">
    <property type="protein sequence ID" value="GKV50434.1"/>
    <property type="molecule type" value="Genomic_DNA"/>
</dbReference>
<comment type="cofactor">
    <cofactor evidence="1">
        <name>Mg(2+)</name>
        <dbReference type="ChEBI" id="CHEBI:18420"/>
    </cofactor>
</comment>
<proteinExistence type="inferred from homology"/>
<keyword evidence="6" id="KW-0456">Lyase</keyword>
<protein>
    <recommendedName>
        <fullName evidence="3">(+)-delta-cadinene synthase</fullName>
        <ecNumber evidence="3">4.2.3.13</ecNumber>
    </recommendedName>
</protein>
<comment type="similarity">
    <text evidence="7">Belongs to the terpene synthase family. Tpsa subfamily.</text>
</comment>
<comment type="function">
    <text evidence="2">Responsible for the cyclization of trans,trans-farnesyl diphosphate (FPP) to (+)-delta cadinene.</text>
</comment>
<feature type="compositionally biased region" description="Polar residues" evidence="8">
    <location>
        <begin position="1"/>
        <end position="18"/>
    </location>
</feature>
<evidence type="ECO:0000256" key="4">
    <source>
        <dbReference type="ARBA" id="ARBA00022723"/>
    </source>
</evidence>
<keyword evidence="12" id="KW-1185">Reference proteome</keyword>
<feature type="domain" description="Terpene synthase metal-binding" evidence="10">
    <location>
        <begin position="271"/>
        <end position="505"/>
    </location>
</feature>
<evidence type="ECO:0000256" key="2">
    <source>
        <dbReference type="ARBA" id="ARBA00002383"/>
    </source>
</evidence>
<dbReference type="SFLD" id="SFLDS00005">
    <property type="entry name" value="Isoprenoid_Synthase_Type_I"/>
    <property type="match status" value="1"/>
</dbReference>
<keyword evidence="5" id="KW-0460">Magnesium</keyword>
<dbReference type="InterPro" id="IPR036965">
    <property type="entry name" value="Terpene_synth_N_sf"/>
</dbReference>
<dbReference type="FunFam" id="1.50.10.130:FF:000001">
    <property type="entry name" value="Isoprene synthase, chloroplastic"/>
    <property type="match status" value="1"/>
</dbReference>
<accession>A0AAV5MLM7</accession>
<dbReference type="SUPFAM" id="SSF48576">
    <property type="entry name" value="Terpenoid synthases"/>
    <property type="match status" value="1"/>
</dbReference>
<name>A0AAV5MLM7_9ROSI</name>
<dbReference type="InterPro" id="IPR008949">
    <property type="entry name" value="Isoprenoid_synthase_dom_sf"/>
</dbReference>
<dbReference type="AlphaFoldDB" id="A0AAV5MLM7"/>
<dbReference type="EC" id="4.2.3.13" evidence="3"/>
<dbReference type="InterPro" id="IPR008930">
    <property type="entry name" value="Terpenoid_cyclase/PrenylTrfase"/>
</dbReference>
<dbReference type="SFLD" id="SFLDG01019">
    <property type="entry name" value="Terpene_Cyclase_Like_1_C_Termi"/>
    <property type="match status" value="1"/>
</dbReference>
<evidence type="ECO:0000256" key="1">
    <source>
        <dbReference type="ARBA" id="ARBA00001946"/>
    </source>
</evidence>
<keyword evidence="4" id="KW-0479">Metal-binding</keyword>
<gene>
    <name evidence="11" type="ORF">SLEP1_g57137</name>
</gene>
<evidence type="ECO:0000313" key="12">
    <source>
        <dbReference type="Proteomes" id="UP001054252"/>
    </source>
</evidence>
<evidence type="ECO:0000256" key="5">
    <source>
        <dbReference type="ARBA" id="ARBA00022842"/>
    </source>
</evidence>
<dbReference type="PANTHER" id="PTHR31225:SF93">
    <property type="entry name" value="ALPHA-HUMULENE_(-)-(E)-BETA-CARYOPHYLLENE SYNTHASE"/>
    <property type="match status" value="1"/>
</dbReference>
<dbReference type="PANTHER" id="PTHR31225">
    <property type="entry name" value="OS04G0344100 PROTEIN-RELATED"/>
    <property type="match status" value="1"/>
</dbReference>
<evidence type="ECO:0000256" key="3">
    <source>
        <dbReference type="ARBA" id="ARBA00013103"/>
    </source>
</evidence>
<feature type="region of interest" description="Disordered" evidence="8">
    <location>
        <begin position="1"/>
        <end position="24"/>
    </location>
</feature>
<dbReference type="Proteomes" id="UP001054252">
    <property type="component" value="Unassembled WGS sequence"/>
</dbReference>
<dbReference type="InterPro" id="IPR034741">
    <property type="entry name" value="Terpene_cyclase-like_1_C"/>
</dbReference>
<dbReference type="InterPro" id="IPR044814">
    <property type="entry name" value="Terpene_cyclase_plant_C1"/>
</dbReference>
<dbReference type="GO" id="GO:0047461">
    <property type="term" value="F:(+)-delta-cadinene synthase activity"/>
    <property type="evidence" value="ECO:0007669"/>
    <property type="project" value="UniProtKB-EC"/>
</dbReference>
<dbReference type="Pfam" id="PF03936">
    <property type="entry name" value="Terpene_synth_C"/>
    <property type="match status" value="1"/>
</dbReference>
<dbReference type="FunFam" id="1.10.600.10:FF:000007">
    <property type="entry name" value="Isoprene synthase, chloroplastic"/>
    <property type="match status" value="1"/>
</dbReference>
<dbReference type="GO" id="GO:0000287">
    <property type="term" value="F:magnesium ion binding"/>
    <property type="evidence" value="ECO:0007669"/>
    <property type="project" value="InterPro"/>
</dbReference>
<dbReference type="Pfam" id="PF01397">
    <property type="entry name" value="Terpene_synth"/>
    <property type="match status" value="1"/>
</dbReference>
<evidence type="ECO:0000256" key="8">
    <source>
        <dbReference type="SAM" id="MobiDB-lite"/>
    </source>
</evidence>
<dbReference type="Gene3D" id="1.10.600.10">
    <property type="entry name" value="Farnesyl Diphosphate Synthase"/>
    <property type="match status" value="1"/>
</dbReference>
<dbReference type="SUPFAM" id="SSF48239">
    <property type="entry name" value="Terpenoid cyclases/Protein prenyltransferases"/>
    <property type="match status" value="1"/>
</dbReference>
<evidence type="ECO:0000256" key="6">
    <source>
        <dbReference type="ARBA" id="ARBA00023239"/>
    </source>
</evidence>
<evidence type="ECO:0000259" key="10">
    <source>
        <dbReference type="Pfam" id="PF03936"/>
    </source>
</evidence>
<organism evidence="11 12">
    <name type="scientific">Rubroshorea leprosula</name>
    <dbReference type="NCBI Taxonomy" id="152421"/>
    <lineage>
        <taxon>Eukaryota</taxon>
        <taxon>Viridiplantae</taxon>
        <taxon>Streptophyta</taxon>
        <taxon>Embryophyta</taxon>
        <taxon>Tracheophyta</taxon>
        <taxon>Spermatophyta</taxon>
        <taxon>Magnoliopsida</taxon>
        <taxon>eudicotyledons</taxon>
        <taxon>Gunneridae</taxon>
        <taxon>Pentapetalae</taxon>
        <taxon>rosids</taxon>
        <taxon>malvids</taxon>
        <taxon>Malvales</taxon>
        <taxon>Dipterocarpaceae</taxon>
        <taxon>Rubroshorea</taxon>
    </lineage>
</organism>
<dbReference type="InterPro" id="IPR001906">
    <property type="entry name" value="Terpene_synth_N"/>
</dbReference>